<protein>
    <recommendedName>
        <fullName evidence="6">Protein SDA1</fullName>
    </recommendedName>
</protein>
<evidence type="ECO:0000313" key="11">
    <source>
        <dbReference type="EMBL" id="SSD61068.1"/>
    </source>
</evidence>
<dbReference type="OrthoDB" id="2196187at2759"/>
<keyword evidence="12" id="KW-1185">Reference proteome</keyword>
<comment type="subcellular location">
    <subcellularLocation>
        <location evidence="6">Nucleus</location>
        <location evidence="6">Nucleolus</location>
    </subcellularLocation>
</comment>
<dbReference type="GO" id="GO:0042273">
    <property type="term" value="P:ribosomal large subunit biogenesis"/>
    <property type="evidence" value="ECO:0007669"/>
    <property type="project" value="UniProtKB-UniRule"/>
</dbReference>
<evidence type="ECO:0000256" key="1">
    <source>
        <dbReference type="ARBA" id="ARBA00005783"/>
    </source>
</evidence>
<dbReference type="GO" id="GO:0015031">
    <property type="term" value="P:protein transport"/>
    <property type="evidence" value="ECO:0007669"/>
    <property type="project" value="UniProtKB-KW"/>
</dbReference>
<dbReference type="Pfam" id="PF05285">
    <property type="entry name" value="SDA1_dom"/>
    <property type="match status" value="1"/>
</dbReference>
<dbReference type="InterPro" id="IPR027312">
    <property type="entry name" value="Sda1"/>
</dbReference>
<evidence type="ECO:0000256" key="4">
    <source>
        <dbReference type="ARBA" id="ARBA00022927"/>
    </source>
</evidence>
<dbReference type="VEuPathDB" id="FungiDB:SCODWIG_02829"/>
<comment type="function">
    <text evidence="6">Required for 60S pre-ribosomal subunits export to the cytoplasm.</text>
</comment>
<dbReference type="EMBL" id="UFAJ01000557">
    <property type="protein sequence ID" value="SSD61068.1"/>
    <property type="molecule type" value="Genomic_DNA"/>
</dbReference>
<gene>
    <name evidence="11" type="ORF">SCODWIG_02829</name>
</gene>
<dbReference type="Pfam" id="PF21638">
    <property type="entry name" value="SDA1_C"/>
    <property type="match status" value="1"/>
</dbReference>
<dbReference type="Proteomes" id="UP000262825">
    <property type="component" value="Unassembled WGS sequence"/>
</dbReference>
<feature type="domain" description="SDA1 N-terminal" evidence="9">
    <location>
        <begin position="86"/>
        <end position="490"/>
    </location>
</feature>
<dbReference type="InterPro" id="IPR007949">
    <property type="entry name" value="SDA1_MD"/>
</dbReference>
<evidence type="ECO:0000256" key="5">
    <source>
        <dbReference type="ARBA" id="ARBA00023242"/>
    </source>
</evidence>
<sequence length="782" mass="89320">MARKSRAAILPTNIILLQNLVKRDPESYKEEFLQQYTHYTSLRDIFLLEVEYSTNAVDIAITDNSNNLSSNSNSETVSQFVELIGFLSSVCQCYPKEASNFPVELKQLLLEHHQILPFEIKEKCIQCLTMMRNKNFITPDFLIQVFFPLLVSTNGNISSASASDSASSIANSHSKLIREMIYKNLVQLLKNCNVHKKNQKLNKTTQAMCFNLLETSSNDTSNSGIWACRLTRELWKRGIWDDSRTVEIMTMASLNEHDVKIVMSGVLFFLDADKERDATNNEDENGDDSDSENLEALKHRLNINKKTGKRAKKLTQAVKTMKKKSRNMGTNKYAQYLNFSALHLLRDPQGFAEMLFKKTLLSHNQNKFKLEQKISILQLLSRLIGTHKLMVLNIYTYFLKYLTPKQLNVTLIMAAAAQSCHDMVPPENIHVMVRKIADEFVSEGVSSEVASAGLNTIREICSRAPLSILNSDSDNESALLQDLTEYKGSKSKAVAMAAKSLISLYREIAPELLKRKDRGKVISMELQEEKKRNKNNKKKDSDGTNDNDDGDNKQMKKKNMPQFGIELGTVNKIEGLELLAKWQNENTNDVQQEVENDDSNWEVVENDSIDSSDDDDEDGWINVDADQEEIEIEMSEEEGSEKGEKKEESINDLVSTRILTPADFAKLQELKTEQGIRKIMGMNRENEDEVDSTALVGPVKYKQLREEKLAKVMEGREGREKYGSRKGKRENQRSTTNREKERKKNFVMMIHKRSVQGKRKMSLRDRQKVLKAHITKQKKKGH</sequence>
<feature type="domain" description="SDA1 middle" evidence="8">
    <location>
        <begin position="595"/>
        <end position="715"/>
    </location>
</feature>
<keyword evidence="2 6" id="KW-0813">Transport</keyword>
<evidence type="ECO:0000313" key="12">
    <source>
        <dbReference type="Proteomes" id="UP000262825"/>
    </source>
</evidence>
<keyword evidence="4 6" id="KW-0653">Protein transport</keyword>
<keyword evidence="5 6" id="KW-0539">Nucleus</keyword>
<reference evidence="12" key="1">
    <citation type="submission" date="2018-06" db="EMBL/GenBank/DDBJ databases">
        <authorList>
            <person name="Guldener U."/>
        </authorList>
    </citation>
    <scope>NUCLEOTIDE SEQUENCE [LARGE SCALE GENOMIC DNA]</scope>
    <source>
        <strain evidence="12">UTAD17</strain>
    </source>
</reference>
<dbReference type="GO" id="GO:0000055">
    <property type="term" value="P:ribosomal large subunit export from nucleus"/>
    <property type="evidence" value="ECO:0007669"/>
    <property type="project" value="UniProtKB-UniRule"/>
</dbReference>
<evidence type="ECO:0000259" key="10">
    <source>
        <dbReference type="Pfam" id="PF21638"/>
    </source>
</evidence>
<evidence type="ECO:0000259" key="8">
    <source>
        <dbReference type="Pfam" id="PF05285"/>
    </source>
</evidence>
<dbReference type="PANTHER" id="PTHR12730:SF0">
    <property type="entry name" value="PROTEIN SDA1 HOMOLOG"/>
    <property type="match status" value="1"/>
</dbReference>
<feature type="region of interest" description="Disordered" evidence="7">
    <location>
        <begin position="523"/>
        <end position="562"/>
    </location>
</feature>
<dbReference type="Pfam" id="PF08158">
    <property type="entry name" value="SDA1_HEAT"/>
    <property type="match status" value="1"/>
</dbReference>
<proteinExistence type="inferred from homology"/>
<dbReference type="InterPro" id="IPR016024">
    <property type="entry name" value="ARM-type_fold"/>
</dbReference>
<name>A0A376B8Q3_9ASCO</name>
<dbReference type="InterPro" id="IPR012977">
    <property type="entry name" value="SDA1_N"/>
</dbReference>
<dbReference type="SUPFAM" id="SSF48371">
    <property type="entry name" value="ARM repeat"/>
    <property type="match status" value="1"/>
</dbReference>
<evidence type="ECO:0000256" key="3">
    <source>
        <dbReference type="ARBA" id="ARBA00022517"/>
    </source>
</evidence>
<evidence type="ECO:0000259" key="9">
    <source>
        <dbReference type="Pfam" id="PF08158"/>
    </source>
</evidence>
<feature type="compositionally biased region" description="Basic and acidic residues" evidence="7">
    <location>
        <begin position="712"/>
        <end position="744"/>
    </location>
</feature>
<evidence type="ECO:0000256" key="2">
    <source>
        <dbReference type="ARBA" id="ARBA00022448"/>
    </source>
</evidence>
<dbReference type="AlphaFoldDB" id="A0A376B8Q3"/>
<feature type="domain" description="SDA1 C-terminal" evidence="10">
    <location>
        <begin position="734"/>
        <end position="780"/>
    </location>
</feature>
<evidence type="ECO:0000256" key="7">
    <source>
        <dbReference type="SAM" id="MobiDB-lite"/>
    </source>
</evidence>
<organism evidence="11 12">
    <name type="scientific">Saccharomycodes ludwigii</name>
    <dbReference type="NCBI Taxonomy" id="36035"/>
    <lineage>
        <taxon>Eukaryota</taxon>
        <taxon>Fungi</taxon>
        <taxon>Dikarya</taxon>
        <taxon>Ascomycota</taxon>
        <taxon>Saccharomycotina</taxon>
        <taxon>Saccharomycetes</taxon>
        <taxon>Saccharomycodales</taxon>
        <taxon>Saccharomycodaceae</taxon>
        <taxon>Saccharomycodes</taxon>
    </lineage>
</organism>
<evidence type="ECO:0000256" key="6">
    <source>
        <dbReference type="RuleBase" id="RU365057"/>
    </source>
</evidence>
<dbReference type="InterPro" id="IPR048292">
    <property type="entry name" value="SDA1_C"/>
</dbReference>
<feature type="region of interest" description="Disordered" evidence="7">
    <location>
        <begin position="712"/>
        <end position="765"/>
    </location>
</feature>
<keyword evidence="3 6" id="KW-0690">Ribosome biogenesis</keyword>
<comment type="similarity">
    <text evidence="1 6">Belongs to the SDA1 family.</text>
</comment>
<dbReference type="PANTHER" id="PTHR12730">
    <property type="entry name" value="HSDA/SDA1-RELATED"/>
    <property type="match status" value="1"/>
</dbReference>
<accession>A0A376B8Q3</accession>
<feature type="compositionally biased region" description="Basic residues" evidence="7">
    <location>
        <begin position="745"/>
        <end position="761"/>
    </location>
</feature>
<dbReference type="GO" id="GO:0005730">
    <property type="term" value="C:nucleolus"/>
    <property type="evidence" value="ECO:0007669"/>
    <property type="project" value="UniProtKB-SubCell"/>
</dbReference>